<reference evidence="2 3" key="1">
    <citation type="journal article" date="2020" name="Int. J. Syst. Evol. Microbiol.">
        <title>Novel acetic acid bacteria from cider fermentations: Acetobacter conturbans sp. nov. and Acetobacter fallax sp. nov.</title>
        <authorList>
            <person name="Sombolestani A.S."/>
            <person name="Cleenwerck I."/>
            <person name="Cnockaert M."/>
            <person name="Borremans W."/>
            <person name="Wieme A.D."/>
            <person name="De Vuyst L."/>
            <person name="Vandamme P."/>
        </authorList>
    </citation>
    <scope>NUCLEOTIDE SEQUENCE [LARGE SCALE GENOMIC DNA]</scope>
    <source>
        <strain evidence="2 3">LMG 30640</strain>
    </source>
</reference>
<dbReference type="SUPFAM" id="SSF46955">
    <property type="entry name" value="Putative DNA-binding domain"/>
    <property type="match status" value="1"/>
</dbReference>
<dbReference type="InterPro" id="IPR041657">
    <property type="entry name" value="HTH_17"/>
</dbReference>
<protein>
    <submittedName>
        <fullName evidence="2">Helix-turn-helix domain-containing protein</fullName>
    </submittedName>
</protein>
<evidence type="ECO:0000259" key="1">
    <source>
        <dbReference type="Pfam" id="PF12728"/>
    </source>
</evidence>
<keyword evidence="3" id="KW-1185">Reference proteome</keyword>
<gene>
    <name evidence="2" type="ORF">GOB93_08925</name>
</gene>
<dbReference type="InterPro" id="IPR009061">
    <property type="entry name" value="DNA-bd_dom_put_sf"/>
</dbReference>
<evidence type="ECO:0000313" key="3">
    <source>
        <dbReference type="Proteomes" id="UP000635278"/>
    </source>
</evidence>
<proteinExistence type="predicted"/>
<dbReference type="RefSeq" id="WP_242010648.1">
    <property type="nucleotide sequence ID" value="NZ_WOTB01000009.1"/>
</dbReference>
<dbReference type="EMBL" id="WOTB01000009">
    <property type="protein sequence ID" value="NHN84764.1"/>
    <property type="molecule type" value="Genomic_DNA"/>
</dbReference>
<feature type="domain" description="Helix-turn-helix" evidence="1">
    <location>
        <begin position="10"/>
        <end position="55"/>
    </location>
</feature>
<organism evidence="2 3">
    <name type="scientific">Acetobacter musti</name>
    <dbReference type="NCBI Taxonomy" id="864732"/>
    <lineage>
        <taxon>Bacteria</taxon>
        <taxon>Pseudomonadati</taxon>
        <taxon>Pseudomonadota</taxon>
        <taxon>Alphaproteobacteria</taxon>
        <taxon>Acetobacterales</taxon>
        <taxon>Acetobacteraceae</taxon>
        <taxon>Acetobacter</taxon>
    </lineage>
</organism>
<dbReference type="Pfam" id="PF12728">
    <property type="entry name" value="HTH_17"/>
    <property type="match status" value="1"/>
</dbReference>
<name>A0ABX0JNZ1_9PROT</name>
<sequence>MIPGFLHTEKEAAALLGVSVITLRRERQAGQIGYLKIRCRVRYTNSHLSEYLTRNEQCPTLPSESDSTFSGSVPTQMRGAHAIMMQKQDKQNEHLSAQLFFKRRK</sequence>
<dbReference type="Proteomes" id="UP000635278">
    <property type="component" value="Unassembled WGS sequence"/>
</dbReference>
<comment type="caution">
    <text evidence="2">The sequence shown here is derived from an EMBL/GenBank/DDBJ whole genome shotgun (WGS) entry which is preliminary data.</text>
</comment>
<accession>A0ABX0JNZ1</accession>
<evidence type="ECO:0000313" key="2">
    <source>
        <dbReference type="EMBL" id="NHN84764.1"/>
    </source>
</evidence>